<comment type="pathway">
    <text evidence="2">Amino-acid degradation; L-valine degradation.</text>
</comment>
<evidence type="ECO:0000256" key="9">
    <source>
        <dbReference type="RuleBase" id="RU362125"/>
    </source>
</evidence>
<feature type="domain" description="Acyl-CoA dehydrogenase/oxidase C-terminal" evidence="10">
    <location>
        <begin position="233"/>
        <end position="383"/>
    </location>
</feature>
<proteinExistence type="inferred from homology"/>
<feature type="domain" description="Acyl-CoA oxidase/dehydrogenase middle" evidence="11">
    <location>
        <begin position="122"/>
        <end position="218"/>
    </location>
</feature>
<gene>
    <name evidence="13" type="ORF">SAMN02745206_00215</name>
</gene>
<evidence type="ECO:0000313" key="14">
    <source>
        <dbReference type="Proteomes" id="UP000184076"/>
    </source>
</evidence>
<evidence type="ECO:0000256" key="3">
    <source>
        <dbReference type="ARBA" id="ARBA00009347"/>
    </source>
</evidence>
<dbReference type="FunFam" id="2.40.110.10:FF:000001">
    <property type="entry name" value="Acyl-CoA dehydrogenase, mitochondrial"/>
    <property type="match status" value="1"/>
</dbReference>
<dbReference type="InterPro" id="IPR036250">
    <property type="entry name" value="AcylCo_DH-like_C"/>
</dbReference>
<evidence type="ECO:0000259" key="12">
    <source>
        <dbReference type="Pfam" id="PF02771"/>
    </source>
</evidence>
<evidence type="ECO:0000256" key="4">
    <source>
        <dbReference type="ARBA" id="ARBA00011881"/>
    </source>
</evidence>
<dbReference type="Gene3D" id="2.40.110.10">
    <property type="entry name" value="Butyryl-CoA Dehydrogenase, subunit A, domain 2"/>
    <property type="match status" value="1"/>
</dbReference>
<evidence type="ECO:0000256" key="6">
    <source>
        <dbReference type="ARBA" id="ARBA00022630"/>
    </source>
</evidence>
<evidence type="ECO:0000256" key="8">
    <source>
        <dbReference type="ARBA" id="ARBA00023002"/>
    </source>
</evidence>
<dbReference type="InterPro" id="IPR006089">
    <property type="entry name" value="Acyl-CoA_DH_CS"/>
</dbReference>
<dbReference type="InterPro" id="IPR046373">
    <property type="entry name" value="Acyl-CoA_Oxase/DH_mid-dom_sf"/>
</dbReference>
<dbReference type="PANTHER" id="PTHR43884">
    <property type="entry name" value="ACYL-COA DEHYDROGENASE"/>
    <property type="match status" value="1"/>
</dbReference>
<dbReference type="Pfam" id="PF00441">
    <property type="entry name" value="Acyl-CoA_dh_1"/>
    <property type="match status" value="1"/>
</dbReference>
<dbReference type="PROSITE" id="PS00072">
    <property type="entry name" value="ACYL_COA_DH_1"/>
    <property type="match status" value="1"/>
</dbReference>
<dbReference type="InterPro" id="IPR013786">
    <property type="entry name" value="AcylCoA_DH/ox_N"/>
</dbReference>
<evidence type="ECO:0000256" key="7">
    <source>
        <dbReference type="ARBA" id="ARBA00022827"/>
    </source>
</evidence>
<feature type="domain" description="Acyl-CoA dehydrogenase/oxidase N-terminal" evidence="12">
    <location>
        <begin position="7"/>
        <end position="118"/>
    </location>
</feature>
<keyword evidence="8 9" id="KW-0560">Oxidoreductase</keyword>
<dbReference type="Pfam" id="PF02771">
    <property type="entry name" value="Acyl-CoA_dh_N"/>
    <property type="match status" value="1"/>
</dbReference>
<dbReference type="InterPro" id="IPR009075">
    <property type="entry name" value="AcylCo_DH/oxidase_C"/>
</dbReference>
<keyword evidence="14" id="KW-1185">Reference proteome</keyword>
<dbReference type="STRING" id="1121391.SAMN02745206_00215"/>
<reference evidence="14" key="1">
    <citation type="submission" date="2016-11" db="EMBL/GenBank/DDBJ databases">
        <authorList>
            <person name="Varghese N."/>
            <person name="Submissions S."/>
        </authorList>
    </citation>
    <scope>NUCLEOTIDE SEQUENCE [LARGE SCALE GENOMIC DNA]</scope>
    <source>
        <strain evidence="14">DSM 9756</strain>
    </source>
</reference>
<dbReference type="EMBL" id="FQVB01000004">
    <property type="protein sequence ID" value="SHE40282.1"/>
    <property type="molecule type" value="Genomic_DNA"/>
</dbReference>
<dbReference type="OrthoDB" id="9765339at2"/>
<comment type="cofactor">
    <cofactor evidence="1 9">
        <name>FAD</name>
        <dbReference type="ChEBI" id="CHEBI:57692"/>
    </cofactor>
</comment>
<comment type="subunit">
    <text evidence="4">Homotetramer.</text>
</comment>
<evidence type="ECO:0000256" key="1">
    <source>
        <dbReference type="ARBA" id="ARBA00001974"/>
    </source>
</evidence>
<dbReference type="Gene3D" id="1.10.540.10">
    <property type="entry name" value="Acyl-CoA dehydrogenase/oxidase, N-terminal domain"/>
    <property type="match status" value="1"/>
</dbReference>
<dbReference type="Proteomes" id="UP000184076">
    <property type="component" value="Unassembled WGS sequence"/>
</dbReference>
<dbReference type="FunFam" id="1.10.540.10:FF:000002">
    <property type="entry name" value="Acyl-CoA dehydrogenase FadE19"/>
    <property type="match status" value="1"/>
</dbReference>
<dbReference type="Pfam" id="PF02770">
    <property type="entry name" value="Acyl-CoA_dh_M"/>
    <property type="match status" value="1"/>
</dbReference>
<evidence type="ECO:0000313" key="13">
    <source>
        <dbReference type="EMBL" id="SHE40282.1"/>
    </source>
</evidence>
<dbReference type="PANTHER" id="PTHR43884:SF12">
    <property type="entry name" value="ISOVALERYL-COA DEHYDROGENASE, MITOCHONDRIAL-RELATED"/>
    <property type="match status" value="1"/>
</dbReference>
<dbReference type="GO" id="GO:0009083">
    <property type="term" value="P:branched-chain amino acid catabolic process"/>
    <property type="evidence" value="ECO:0007669"/>
    <property type="project" value="UniProtKB-KW"/>
</dbReference>
<dbReference type="SUPFAM" id="SSF47203">
    <property type="entry name" value="Acyl-CoA dehydrogenase C-terminal domain-like"/>
    <property type="match status" value="1"/>
</dbReference>
<dbReference type="AlphaFoldDB" id="A0A1M4T6X1"/>
<evidence type="ECO:0000259" key="11">
    <source>
        <dbReference type="Pfam" id="PF02770"/>
    </source>
</evidence>
<evidence type="ECO:0000256" key="2">
    <source>
        <dbReference type="ARBA" id="ARBA00005109"/>
    </source>
</evidence>
<dbReference type="InterPro" id="IPR006091">
    <property type="entry name" value="Acyl-CoA_Oxase/DH_mid-dom"/>
</dbReference>
<comment type="similarity">
    <text evidence="3 9">Belongs to the acyl-CoA dehydrogenase family.</text>
</comment>
<name>A0A1M4T6X1_9BACT</name>
<dbReference type="GO" id="GO:0050660">
    <property type="term" value="F:flavin adenine dinucleotide binding"/>
    <property type="evidence" value="ECO:0007669"/>
    <property type="project" value="InterPro"/>
</dbReference>
<keyword evidence="5" id="KW-0101">Branched-chain amino acid catabolism</keyword>
<protein>
    <submittedName>
        <fullName evidence="13">Acyl-CoA dehydrogenase</fullName>
    </submittedName>
</protein>
<organism evidence="13 14">
    <name type="scientific">Desulfacinum infernum DSM 9756</name>
    <dbReference type="NCBI Taxonomy" id="1121391"/>
    <lineage>
        <taxon>Bacteria</taxon>
        <taxon>Pseudomonadati</taxon>
        <taxon>Thermodesulfobacteriota</taxon>
        <taxon>Syntrophobacteria</taxon>
        <taxon>Syntrophobacterales</taxon>
        <taxon>Syntrophobacteraceae</taxon>
        <taxon>Desulfacinum</taxon>
    </lineage>
</organism>
<dbReference type="PROSITE" id="PS00073">
    <property type="entry name" value="ACYL_COA_DH_2"/>
    <property type="match status" value="1"/>
</dbReference>
<dbReference type="InterPro" id="IPR009100">
    <property type="entry name" value="AcylCoA_DH/oxidase_NM_dom_sf"/>
</dbReference>
<dbReference type="GO" id="GO:0003995">
    <property type="term" value="F:acyl-CoA dehydrogenase activity"/>
    <property type="evidence" value="ECO:0007669"/>
    <property type="project" value="InterPro"/>
</dbReference>
<evidence type="ECO:0000259" key="10">
    <source>
        <dbReference type="Pfam" id="PF00441"/>
    </source>
</evidence>
<dbReference type="Gene3D" id="1.20.140.10">
    <property type="entry name" value="Butyryl-CoA Dehydrogenase, subunit A, domain 3"/>
    <property type="match status" value="1"/>
</dbReference>
<keyword evidence="7 9" id="KW-0274">FAD</keyword>
<dbReference type="FunFam" id="1.20.140.10:FF:000001">
    <property type="entry name" value="Acyl-CoA dehydrogenase"/>
    <property type="match status" value="1"/>
</dbReference>
<keyword evidence="6 9" id="KW-0285">Flavoprotein</keyword>
<dbReference type="RefSeq" id="WP_073036153.1">
    <property type="nucleotide sequence ID" value="NZ_FQVB01000004.1"/>
</dbReference>
<dbReference type="InterPro" id="IPR037069">
    <property type="entry name" value="AcylCoA_DH/ox_N_sf"/>
</dbReference>
<evidence type="ECO:0000256" key="5">
    <source>
        <dbReference type="ARBA" id="ARBA00022456"/>
    </source>
</evidence>
<sequence>MDFTIPENLRMMQETVRRFVERDLEPISRQVEDEDRIPEETVRKMRDLGLFGLAIPEEYGGLGLGVLGECLVYQELSKTNACFRSRIGTNNGIGSQGIVIDGTEEQKQKYLPKLASGEWTACFALTEPEAGSDAAAIRTRAELKGDHWVLNGKKHFITNGDIADVATVFAVTDPQKRARGGITAFIVERTFPGYSVGTIERKMGLRGNHTAELVFEDCIVPRENVIGGEAMVGQGFKTAMKVLDKGRLTMGASAVGTAEKLLELSIDYAKQRVQFGKPIAEFQAIQFMLADMATQIYAARNMLYHAAWLRDQRGTAVVREASMVKLFCTEMVNRVADMAVQIHGGMGYMKDYPIERFYRDVRLTRIYEGTSEIQRLVIARELLK</sequence>
<dbReference type="PIRSF" id="PIRSF016578">
    <property type="entry name" value="HsaA"/>
    <property type="match status" value="1"/>
</dbReference>
<accession>A0A1M4T6X1</accession>
<dbReference type="SUPFAM" id="SSF56645">
    <property type="entry name" value="Acyl-CoA dehydrogenase NM domain-like"/>
    <property type="match status" value="1"/>
</dbReference>